<dbReference type="AlphaFoldDB" id="A0A4R6SMA8"/>
<sequence>MTATRTTASPRYRLLGLLVAASVLGVLIGIAVVGFASVPGLADSGVVVRVGIPVVRALLDMSAVLTVGLAVLPVLIGFDRPAQAETALAGTRRLALAAALAWVVFALITLVLQTAELQPGADVSFAAISDYVGKVAAGKALVVVAIFALVCALLAGLAVRFGEAVPAELRAAVALFTLLPLPVTGHAGSWNLHDLSMISMELHVLAAVAWTGGLCAVVMTLVAHRTLLAIALPRFSKLATACVAAVAVTGVVNAVEELTITPDHPLLGALFGTSYGVLVLLKITCVIALAALGGTIRLRLLPKVARHQPGAIATWVAMELSVMGIAFGFAVVLTRAPVG</sequence>
<feature type="transmembrane region" description="Helical" evidence="6">
    <location>
        <begin position="57"/>
        <end position="78"/>
    </location>
</feature>
<dbReference type="InterPro" id="IPR008457">
    <property type="entry name" value="Cu-R_CopD_dom"/>
</dbReference>
<evidence type="ECO:0000256" key="4">
    <source>
        <dbReference type="ARBA" id="ARBA00022989"/>
    </source>
</evidence>
<comment type="subcellular location">
    <subcellularLocation>
        <location evidence="1">Cell membrane</location>
        <topology evidence="1">Multi-pass membrane protein</topology>
    </subcellularLocation>
</comment>
<accession>A0A4R6SMA8</accession>
<comment type="caution">
    <text evidence="8">The sequence shown here is derived from an EMBL/GenBank/DDBJ whole genome shotgun (WGS) entry which is preliminary data.</text>
</comment>
<keyword evidence="2" id="KW-1003">Cell membrane</keyword>
<keyword evidence="5 6" id="KW-0472">Membrane</keyword>
<feature type="domain" description="Copper resistance protein D" evidence="7">
    <location>
        <begin position="231"/>
        <end position="333"/>
    </location>
</feature>
<gene>
    <name evidence="8" type="ORF">EV186_1011082</name>
</gene>
<dbReference type="EMBL" id="SNXZ01000001">
    <property type="protein sequence ID" value="TDQ05117.1"/>
    <property type="molecule type" value="Genomic_DNA"/>
</dbReference>
<feature type="transmembrane region" description="Helical" evidence="6">
    <location>
        <begin position="171"/>
        <end position="190"/>
    </location>
</feature>
<organism evidence="8 9">
    <name type="scientific">Labedaea rhizosphaerae</name>
    <dbReference type="NCBI Taxonomy" id="598644"/>
    <lineage>
        <taxon>Bacteria</taxon>
        <taxon>Bacillati</taxon>
        <taxon>Actinomycetota</taxon>
        <taxon>Actinomycetes</taxon>
        <taxon>Pseudonocardiales</taxon>
        <taxon>Pseudonocardiaceae</taxon>
        <taxon>Labedaea</taxon>
    </lineage>
</organism>
<dbReference type="OrthoDB" id="3518068at2"/>
<proteinExistence type="predicted"/>
<evidence type="ECO:0000256" key="1">
    <source>
        <dbReference type="ARBA" id="ARBA00004651"/>
    </source>
</evidence>
<feature type="transmembrane region" description="Helical" evidence="6">
    <location>
        <begin position="12"/>
        <end position="37"/>
    </location>
</feature>
<evidence type="ECO:0000313" key="8">
    <source>
        <dbReference type="EMBL" id="TDQ05117.1"/>
    </source>
</evidence>
<evidence type="ECO:0000256" key="3">
    <source>
        <dbReference type="ARBA" id="ARBA00022692"/>
    </source>
</evidence>
<dbReference type="GO" id="GO:0006825">
    <property type="term" value="P:copper ion transport"/>
    <property type="evidence" value="ECO:0007669"/>
    <property type="project" value="InterPro"/>
</dbReference>
<dbReference type="GO" id="GO:0005886">
    <property type="term" value="C:plasma membrane"/>
    <property type="evidence" value="ECO:0007669"/>
    <property type="project" value="UniProtKB-SubCell"/>
</dbReference>
<evidence type="ECO:0000256" key="2">
    <source>
        <dbReference type="ARBA" id="ARBA00022475"/>
    </source>
</evidence>
<evidence type="ECO:0000256" key="6">
    <source>
        <dbReference type="SAM" id="Phobius"/>
    </source>
</evidence>
<feature type="transmembrane region" description="Helical" evidence="6">
    <location>
        <begin position="312"/>
        <end position="333"/>
    </location>
</feature>
<dbReference type="Pfam" id="PF05425">
    <property type="entry name" value="CopD"/>
    <property type="match status" value="1"/>
</dbReference>
<dbReference type="Proteomes" id="UP000295444">
    <property type="component" value="Unassembled WGS sequence"/>
</dbReference>
<reference evidence="8 9" key="1">
    <citation type="submission" date="2019-03" db="EMBL/GenBank/DDBJ databases">
        <title>Genomic Encyclopedia of Type Strains, Phase IV (KMG-IV): sequencing the most valuable type-strain genomes for metagenomic binning, comparative biology and taxonomic classification.</title>
        <authorList>
            <person name="Goeker M."/>
        </authorList>
    </citation>
    <scope>NUCLEOTIDE SEQUENCE [LARGE SCALE GENOMIC DNA]</scope>
    <source>
        <strain evidence="8 9">DSM 45361</strain>
    </source>
</reference>
<evidence type="ECO:0000259" key="7">
    <source>
        <dbReference type="Pfam" id="PF05425"/>
    </source>
</evidence>
<keyword evidence="9" id="KW-1185">Reference proteome</keyword>
<keyword evidence="4 6" id="KW-1133">Transmembrane helix</keyword>
<protein>
    <submittedName>
        <fullName evidence="8">Putative copper resistance protein D</fullName>
    </submittedName>
</protein>
<feature type="transmembrane region" description="Helical" evidence="6">
    <location>
        <begin position="235"/>
        <end position="255"/>
    </location>
</feature>
<dbReference type="PANTHER" id="PTHR34820:SF4">
    <property type="entry name" value="INNER MEMBRANE PROTEIN YEBZ"/>
    <property type="match status" value="1"/>
</dbReference>
<dbReference type="PANTHER" id="PTHR34820">
    <property type="entry name" value="INNER MEMBRANE PROTEIN YEBZ"/>
    <property type="match status" value="1"/>
</dbReference>
<keyword evidence="3 6" id="KW-0812">Transmembrane</keyword>
<feature type="transmembrane region" description="Helical" evidence="6">
    <location>
        <begin position="275"/>
        <end position="300"/>
    </location>
</feature>
<evidence type="ECO:0000256" key="5">
    <source>
        <dbReference type="ARBA" id="ARBA00023136"/>
    </source>
</evidence>
<feature type="transmembrane region" description="Helical" evidence="6">
    <location>
        <begin position="135"/>
        <end position="159"/>
    </location>
</feature>
<feature type="transmembrane region" description="Helical" evidence="6">
    <location>
        <begin position="202"/>
        <end position="223"/>
    </location>
</feature>
<dbReference type="InterPro" id="IPR032694">
    <property type="entry name" value="CopC/D"/>
</dbReference>
<evidence type="ECO:0000313" key="9">
    <source>
        <dbReference type="Proteomes" id="UP000295444"/>
    </source>
</evidence>
<dbReference type="RefSeq" id="WP_133847923.1">
    <property type="nucleotide sequence ID" value="NZ_SNXZ01000001.1"/>
</dbReference>
<feature type="transmembrane region" description="Helical" evidence="6">
    <location>
        <begin position="94"/>
        <end position="115"/>
    </location>
</feature>
<name>A0A4R6SMA8_LABRH</name>